<name>A0A4Y3TQN4_9PROT</name>
<sequence>MGKQHLDLFSLSSVRNICVRQCEVTQTPSVAARHNGGGPGLIDEGELRRIKIELGIEPLLWSRQDVGVIVLWGLPGISCAMRYSHC</sequence>
<comment type="caution">
    <text evidence="1">The sequence shown here is derived from an EMBL/GenBank/DDBJ whole genome shotgun (WGS) entry which is preliminary data.</text>
</comment>
<evidence type="ECO:0000313" key="2">
    <source>
        <dbReference type="Proteomes" id="UP000317617"/>
    </source>
</evidence>
<evidence type="ECO:0000313" key="1">
    <source>
        <dbReference type="EMBL" id="GEB84084.1"/>
    </source>
</evidence>
<proteinExistence type="predicted"/>
<gene>
    <name evidence="1" type="ORF">AOR01nite_25610</name>
</gene>
<organism evidence="1 2">
    <name type="scientific">Acetobacter orleanensis</name>
    <dbReference type="NCBI Taxonomy" id="104099"/>
    <lineage>
        <taxon>Bacteria</taxon>
        <taxon>Pseudomonadati</taxon>
        <taxon>Pseudomonadota</taxon>
        <taxon>Alphaproteobacteria</taxon>
        <taxon>Acetobacterales</taxon>
        <taxon>Acetobacteraceae</taxon>
        <taxon>Acetobacter</taxon>
    </lineage>
</organism>
<dbReference type="EMBL" id="BJMU01000030">
    <property type="protein sequence ID" value="GEB84084.1"/>
    <property type="molecule type" value="Genomic_DNA"/>
</dbReference>
<accession>A0A4Y3TQN4</accession>
<dbReference type="Proteomes" id="UP000317617">
    <property type="component" value="Unassembled WGS sequence"/>
</dbReference>
<protein>
    <submittedName>
        <fullName evidence="1">Uncharacterized protein</fullName>
    </submittedName>
</protein>
<dbReference type="AlphaFoldDB" id="A0A4Y3TQN4"/>
<reference evidence="1 2" key="1">
    <citation type="submission" date="2019-06" db="EMBL/GenBank/DDBJ databases">
        <title>Whole genome shotgun sequence of Acetobacter orleanensis NBRC 13752.</title>
        <authorList>
            <person name="Hosoyama A."/>
            <person name="Uohara A."/>
            <person name="Ohji S."/>
            <person name="Ichikawa N."/>
        </authorList>
    </citation>
    <scope>NUCLEOTIDE SEQUENCE [LARGE SCALE GENOMIC DNA]</scope>
    <source>
        <strain evidence="1 2">NBRC 13752</strain>
    </source>
</reference>
<keyword evidence="2" id="KW-1185">Reference proteome</keyword>